<keyword evidence="1" id="KW-0732">Signal</keyword>
<dbReference type="GO" id="GO:0043709">
    <property type="term" value="P:cell adhesion involved in single-species biofilm formation"/>
    <property type="evidence" value="ECO:0007669"/>
    <property type="project" value="TreeGrafter"/>
</dbReference>
<dbReference type="PANTHER" id="PTHR33420">
    <property type="entry name" value="FIMBRIAL SUBUNIT ELFA-RELATED"/>
    <property type="match status" value="1"/>
</dbReference>
<evidence type="ECO:0000256" key="1">
    <source>
        <dbReference type="SAM" id="SignalP"/>
    </source>
</evidence>
<dbReference type="SUPFAM" id="SSF49401">
    <property type="entry name" value="Bacterial adhesins"/>
    <property type="match status" value="1"/>
</dbReference>
<accession>A0A0J2H0U7</accession>
<dbReference type="EMBL" id="LEUS01000025">
    <property type="protein sequence ID" value="KLY28741.1"/>
    <property type="molecule type" value="Genomic_DNA"/>
</dbReference>
<evidence type="ECO:0000313" key="4">
    <source>
        <dbReference type="EMBL" id="MDH0965900.1"/>
    </source>
</evidence>
<dbReference type="Gene3D" id="2.60.40.1090">
    <property type="entry name" value="Fimbrial-type adhesion domain"/>
    <property type="match status" value="1"/>
</dbReference>
<gene>
    <name evidence="4" type="ORF">N5C89_23980</name>
    <name evidence="3" type="ORF">SK91_04253</name>
</gene>
<dbReference type="InterPro" id="IPR036937">
    <property type="entry name" value="Adhesion_dom_fimbrial_sf"/>
</dbReference>
<dbReference type="Proteomes" id="UP000036305">
    <property type="component" value="Unassembled WGS sequence"/>
</dbReference>
<dbReference type="InterPro" id="IPR050263">
    <property type="entry name" value="Bact_Fimbrial_Adh_Pro"/>
</dbReference>
<evidence type="ECO:0000313" key="6">
    <source>
        <dbReference type="Proteomes" id="UP001159937"/>
    </source>
</evidence>
<evidence type="ECO:0000313" key="3">
    <source>
        <dbReference type="EMBL" id="KLY28741.1"/>
    </source>
</evidence>
<proteinExistence type="predicted"/>
<comment type="caution">
    <text evidence="4">The sequence shown here is derived from an EMBL/GenBank/DDBJ whole genome shotgun (WGS) entry which is preliminary data.</text>
</comment>
<dbReference type="Pfam" id="PF00419">
    <property type="entry name" value="Fimbrial"/>
    <property type="match status" value="1"/>
</dbReference>
<evidence type="ECO:0000313" key="5">
    <source>
        <dbReference type="Proteomes" id="UP000036305"/>
    </source>
</evidence>
<feature type="signal peptide" evidence="1">
    <location>
        <begin position="1"/>
        <end position="31"/>
    </location>
</feature>
<dbReference type="GO" id="GO:0009289">
    <property type="term" value="C:pilus"/>
    <property type="evidence" value="ECO:0007669"/>
    <property type="project" value="InterPro"/>
</dbReference>
<dbReference type="EMBL" id="JAOCBF010000042">
    <property type="protein sequence ID" value="MDH0965900.1"/>
    <property type="molecule type" value="Genomic_DNA"/>
</dbReference>
<evidence type="ECO:0000259" key="2">
    <source>
        <dbReference type="Pfam" id="PF00419"/>
    </source>
</evidence>
<protein>
    <submittedName>
        <fullName evidence="4">Type 1 fimbrial protein</fullName>
    </submittedName>
</protein>
<feature type="domain" description="Fimbrial-type adhesion" evidence="2">
    <location>
        <begin position="37"/>
        <end position="180"/>
    </location>
</feature>
<dbReference type="PANTHER" id="PTHR33420:SF27">
    <property type="entry name" value="PROTEIN FIMG"/>
    <property type="match status" value="1"/>
</dbReference>
<sequence>MMKGTMSLLNKKAPALLLCLAAAVLSQSASAADAQLNITGNIKASPCKVNVPTGGVNVDLGQSIMASTLSDAGSATDWKPIAIEVISCPSTTTSATMTLNGTPDTTESAMYSNAGTATGVQIELQNTAGAALGNASTMIQDINAATQGTTFNMQARAYSSKGKATPGTIVGAVQLTFVYQ</sequence>
<keyword evidence="5" id="KW-1185">Reference proteome</keyword>
<organism evidence="4 6">
    <name type="scientific">Klebsiella michiganensis</name>
    <dbReference type="NCBI Taxonomy" id="1134687"/>
    <lineage>
        <taxon>Bacteria</taxon>
        <taxon>Pseudomonadati</taxon>
        <taxon>Pseudomonadota</taxon>
        <taxon>Gammaproteobacteria</taxon>
        <taxon>Enterobacterales</taxon>
        <taxon>Enterobacteriaceae</taxon>
        <taxon>Klebsiella/Raoultella group</taxon>
        <taxon>Klebsiella</taxon>
    </lineage>
</organism>
<dbReference type="AlphaFoldDB" id="A0A0J2H0U7"/>
<dbReference type="RefSeq" id="WP_077254479.1">
    <property type="nucleotide sequence ID" value="NZ_CABGII010000038.1"/>
</dbReference>
<reference evidence="4" key="2">
    <citation type="submission" date="2022-09" db="EMBL/GenBank/DDBJ databases">
        <title>Intensive care unit water sources are persistently colonized with multi-drug resistant bacteria and are the site of extensive horizontal gene transfer of antibiotic resistance genes.</title>
        <authorList>
            <person name="Diorio-Toth L."/>
        </authorList>
    </citation>
    <scope>NUCLEOTIDE SEQUENCE</scope>
    <source>
        <strain evidence="4">GD03918</strain>
    </source>
</reference>
<name>A0A0J2H0U7_9ENTR</name>
<dbReference type="Proteomes" id="UP001159937">
    <property type="component" value="Unassembled WGS sequence"/>
</dbReference>
<feature type="chain" id="PRO_5043120393" evidence="1">
    <location>
        <begin position="32"/>
        <end position="180"/>
    </location>
</feature>
<dbReference type="InterPro" id="IPR008966">
    <property type="entry name" value="Adhesion_dom_sf"/>
</dbReference>
<dbReference type="InterPro" id="IPR000259">
    <property type="entry name" value="Adhesion_dom_fimbrial"/>
</dbReference>
<reference evidence="3 5" key="1">
    <citation type="submission" date="2015-06" db="EMBL/GenBank/DDBJ databases">
        <title>The Genome Sequence of None.</title>
        <authorList>
            <consortium name="The Broad Institute Genomics Platform"/>
            <consortium name="The Broad Institute Genome Sequencing Center for Infectious Disease"/>
            <person name="Earl A.M."/>
            <person name="Onderdonk A.B."/>
            <person name="Kirby J."/>
            <person name="Ferraro M.J."/>
            <person name="Huang S."/>
            <person name="Spencer M."/>
            <person name="Fodor A."/>
            <person name="Hooper D."/>
            <person name="Dekker J."/>
            <person name="O'Brien T."/>
            <person name="Quan V."/>
            <person name="Gombosev A."/>
            <person name="Delaney M."/>
            <person name="DuBois A."/>
            <person name="Ernst C."/>
            <person name="Kim D.S."/>
            <person name="Rossman W."/>
            <person name="Gohs F."/>
            <person name="Petruso H."/>
            <person name="Nozar T."/>
            <person name="Mougeot F."/>
            <person name="Manson-McGuire A."/>
            <person name="Young S."/>
            <person name="Abouelleil A."/>
            <person name="Cao P."/>
            <person name="Chapman S.B."/>
            <person name="Griggs A."/>
            <person name="Priest M."/>
            <person name="Shea T."/>
            <person name="Wortman I."/>
            <person name="Wortman J.R."/>
            <person name="Nusbaum C."/>
            <person name="Birren B."/>
        </authorList>
    </citation>
    <scope>NUCLEOTIDE SEQUENCE [LARGE SCALE GENOMIC DNA]</scope>
    <source>
        <strain evidence="3 5">MGH87</strain>
    </source>
</reference>